<proteinExistence type="predicted"/>
<accession>A0A8J5CTH7</accession>
<evidence type="ECO:0000313" key="1">
    <source>
        <dbReference type="EMBL" id="KAG0719267.1"/>
    </source>
</evidence>
<dbReference type="OrthoDB" id="7297429at2759"/>
<dbReference type="PANTHER" id="PTHR47018">
    <property type="entry name" value="CXC DOMAIN-CONTAINING PROTEIN-RELATED"/>
    <property type="match status" value="1"/>
</dbReference>
<dbReference type="EMBL" id="JACEEZ010014791">
    <property type="protein sequence ID" value="KAG0719267.1"/>
    <property type="molecule type" value="Genomic_DNA"/>
</dbReference>
<comment type="caution">
    <text evidence="1">The sequence shown here is derived from an EMBL/GenBank/DDBJ whole genome shotgun (WGS) entry which is preliminary data.</text>
</comment>
<evidence type="ECO:0000313" key="2">
    <source>
        <dbReference type="Proteomes" id="UP000770661"/>
    </source>
</evidence>
<protein>
    <submittedName>
        <fullName evidence="1">Uncharacterized protein</fullName>
    </submittedName>
</protein>
<reference evidence="1" key="1">
    <citation type="submission" date="2020-07" db="EMBL/GenBank/DDBJ databases">
        <title>The High-quality genome of the commercially important snow crab, Chionoecetes opilio.</title>
        <authorList>
            <person name="Jeong J.-H."/>
            <person name="Ryu S."/>
        </authorList>
    </citation>
    <scope>NUCLEOTIDE SEQUENCE</scope>
    <source>
        <strain evidence="1">MADBK_172401_WGS</strain>
        <tissue evidence="1">Digestive gland</tissue>
    </source>
</reference>
<dbReference type="AlphaFoldDB" id="A0A8J5CTH7"/>
<organism evidence="1 2">
    <name type="scientific">Chionoecetes opilio</name>
    <name type="common">Atlantic snow crab</name>
    <name type="synonym">Cancer opilio</name>
    <dbReference type="NCBI Taxonomy" id="41210"/>
    <lineage>
        <taxon>Eukaryota</taxon>
        <taxon>Metazoa</taxon>
        <taxon>Ecdysozoa</taxon>
        <taxon>Arthropoda</taxon>
        <taxon>Crustacea</taxon>
        <taxon>Multicrustacea</taxon>
        <taxon>Malacostraca</taxon>
        <taxon>Eumalacostraca</taxon>
        <taxon>Eucarida</taxon>
        <taxon>Decapoda</taxon>
        <taxon>Pleocyemata</taxon>
        <taxon>Brachyura</taxon>
        <taxon>Eubrachyura</taxon>
        <taxon>Majoidea</taxon>
        <taxon>Majidae</taxon>
        <taxon>Chionoecetes</taxon>
    </lineage>
</organism>
<sequence length="238" mass="26513">MHSSVDNCDDEAICLAKAAKLIHRDMLGMQAKFDGSFSKGCQEQAVPKSLEALVAMIMDGPNIMNKVTEQSLALSQEHFSEPPRVPPAKSKRTMLGWYHRVAKAPLQNGACESLIKSVKRYLCSPGMKEAGGFSPKFCQERPETFCDRNIDLRKHTDGARNLPGTVVSFFQQDKDGEFVNRPLEIPKSSSKKPLAFDVNWARTTSKPPLGLWVYKMGKRKIFEKRFHSTGALANPLGN</sequence>
<keyword evidence="2" id="KW-1185">Reference proteome</keyword>
<gene>
    <name evidence="1" type="ORF">GWK47_050830</name>
</gene>
<name>A0A8J5CTH7_CHIOP</name>
<dbReference type="Proteomes" id="UP000770661">
    <property type="component" value="Unassembled WGS sequence"/>
</dbReference>